<name>A0ABV4Z3R7_9PSED</name>
<gene>
    <name evidence="2" type="ORF">ACE1YR_00730</name>
</gene>
<evidence type="ECO:0000313" key="3">
    <source>
        <dbReference type="Proteomes" id="UP001577047"/>
    </source>
</evidence>
<dbReference type="EMBL" id="JBHFXX010000001">
    <property type="protein sequence ID" value="MFB3798960.1"/>
    <property type="molecule type" value="Genomic_DNA"/>
</dbReference>
<feature type="compositionally biased region" description="Acidic residues" evidence="1">
    <location>
        <begin position="75"/>
        <end position="90"/>
    </location>
</feature>
<accession>A0ABV4Z3R7</accession>
<protein>
    <submittedName>
        <fullName evidence="2">Uncharacterized protein</fullName>
    </submittedName>
</protein>
<evidence type="ECO:0000256" key="1">
    <source>
        <dbReference type="SAM" id="MobiDB-lite"/>
    </source>
</evidence>
<feature type="region of interest" description="Disordered" evidence="1">
    <location>
        <begin position="46"/>
        <end position="90"/>
    </location>
</feature>
<keyword evidence="3" id="KW-1185">Reference proteome</keyword>
<proteinExistence type="predicted"/>
<reference evidence="2 3" key="1">
    <citation type="submission" date="2024-09" db="EMBL/GenBank/DDBJ databases">
        <authorList>
            <person name="Fullem K."/>
        </authorList>
    </citation>
    <scope>NUCLEOTIDE SEQUENCE [LARGE SCALE GENOMIC DNA]</scope>
    <source>
        <strain evidence="3">K1(2024)</strain>
    </source>
</reference>
<dbReference type="RefSeq" id="WP_304482713.1">
    <property type="nucleotide sequence ID" value="NZ_JAUQOQ010000001.1"/>
</dbReference>
<organism evidence="2 3">
    <name type="scientific">Pseudomonas boreofloridensis</name>
    <dbReference type="NCBI Taxonomy" id="3064348"/>
    <lineage>
        <taxon>Bacteria</taxon>
        <taxon>Pseudomonadati</taxon>
        <taxon>Pseudomonadota</taxon>
        <taxon>Gammaproteobacteria</taxon>
        <taxon>Pseudomonadales</taxon>
        <taxon>Pseudomonadaceae</taxon>
        <taxon>Pseudomonas</taxon>
    </lineage>
</organism>
<comment type="caution">
    <text evidence="2">The sequence shown here is derived from an EMBL/GenBank/DDBJ whole genome shotgun (WGS) entry which is preliminary data.</text>
</comment>
<evidence type="ECO:0000313" key="2">
    <source>
        <dbReference type="EMBL" id="MFB3798960.1"/>
    </source>
</evidence>
<dbReference type="Proteomes" id="UP001577047">
    <property type="component" value="Unassembled WGS sequence"/>
</dbReference>
<sequence length="90" mass="9035">MAKVEYVVVSGCIQNGSQVVREGDVFVPPSIALRDALLAEGVIAAGGKLEQGGRGPRRQSGAGGPVPNPEGGSGEGDDDGDPDEDSDEGD</sequence>